<feature type="transmembrane region" description="Helical" evidence="1">
    <location>
        <begin position="360"/>
        <end position="383"/>
    </location>
</feature>
<protein>
    <submittedName>
        <fullName evidence="3">Tripartite tricarboxylate transporter permease</fullName>
    </submittedName>
</protein>
<feature type="transmembrane region" description="Helical" evidence="1">
    <location>
        <begin position="166"/>
        <end position="184"/>
    </location>
</feature>
<keyword evidence="1" id="KW-0812">Transmembrane</keyword>
<dbReference type="InterPro" id="IPR002823">
    <property type="entry name" value="DUF112_TM"/>
</dbReference>
<keyword evidence="1" id="KW-1133">Transmembrane helix</keyword>
<feature type="transmembrane region" description="Helical" evidence="1">
    <location>
        <begin position="442"/>
        <end position="461"/>
    </location>
</feature>
<evidence type="ECO:0000259" key="2">
    <source>
        <dbReference type="Pfam" id="PF01970"/>
    </source>
</evidence>
<feature type="transmembrane region" description="Helical" evidence="1">
    <location>
        <begin position="49"/>
        <end position="69"/>
    </location>
</feature>
<dbReference type="EMBL" id="VBAI01000056">
    <property type="protein sequence ID" value="TMJ11613.1"/>
    <property type="molecule type" value="Genomic_DNA"/>
</dbReference>
<name>A0A537LBC3_9BACT</name>
<feature type="transmembrane region" description="Helical" evidence="1">
    <location>
        <begin position="395"/>
        <end position="413"/>
    </location>
</feature>
<feature type="transmembrane region" description="Helical" evidence="1">
    <location>
        <begin position="467"/>
        <end position="488"/>
    </location>
</feature>
<comment type="caution">
    <text evidence="3">The sequence shown here is derived from an EMBL/GenBank/DDBJ whole genome shotgun (WGS) entry which is preliminary data.</text>
</comment>
<reference evidence="5 6" key="1">
    <citation type="journal article" date="2019" name="Nat. Microbiol.">
        <title>Mediterranean grassland soil C-N compound turnover is dependent on rainfall and depth, and is mediated by genomically divergent microorganisms.</title>
        <authorList>
            <person name="Diamond S."/>
            <person name="Andeer P.F."/>
            <person name="Li Z."/>
            <person name="Crits-Christoph A."/>
            <person name="Burstein D."/>
            <person name="Anantharaman K."/>
            <person name="Lane K.R."/>
            <person name="Thomas B.C."/>
            <person name="Pan C."/>
            <person name="Northen T.R."/>
            <person name="Banfield J.F."/>
        </authorList>
    </citation>
    <scope>NUCLEOTIDE SEQUENCE [LARGE SCALE GENOMIC DNA]</scope>
    <source>
        <strain evidence="4">NP_1</strain>
        <strain evidence="3">NP_2</strain>
    </source>
</reference>
<evidence type="ECO:0000313" key="4">
    <source>
        <dbReference type="EMBL" id="TMJ11613.1"/>
    </source>
</evidence>
<dbReference type="Pfam" id="PF01970">
    <property type="entry name" value="TctA"/>
    <property type="match status" value="1"/>
</dbReference>
<dbReference type="EMBL" id="VBAJ01000258">
    <property type="protein sequence ID" value="TMJ04987.1"/>
    <property type="molecule type" value="Genomic_DNA"/>
</dbReference>
<proteinExistence type="predicted"/>
<dbReference type="PANTHER" id="PTHR35342:SF5">
    <property type="entry name" value="TRICARBOXYLIC TRANSPORT PROTEIN"/>
    <property type="match status" value="1"/>
</dbReference>
<accession>A0A537LBC3</accession>
<evidence type="ECO:0000313" key="6">
    <source>
        <dbReference type="Proteomes" id="UP000318661"/>
    </source>
</evidence>
<feature type="transmembrane region" description="Helical" evidence="1">
    <location>
        <begin position="325"/>
        <end position="348"/>
    </location>
</feature>
<evidence type="ECO:0000256" key="1">
    <source>
        <dbReference type="SAM" id="Phobius"/>
    </source>
</evidence>
<keyword evidence="1" id="KW-0472">Membrane</keyword>
<feature type="domain" description="DUF112" evidence="2">
    <location>
        <begin position="18"/>
        <end position="444"/>
    </location>
</feature>
<feature type="transmembrane region" description="Helical" evidence="1">
    <location>
        <begin position="419"/>
        <end position="435"/>
    </location>
</feature>
<gene>
    <name evidence="4" type="ORF">E6G98_04620</name>
    <name evidence="3" type="ORF">E6G99_10120</name>
</gene>
<dbReference type="Proteomes" id="UP000315217">
    <property type="component" value="Unassembled WGS sequence"/>
</dbReference>
<evidence type="ECO:0000313" key="5">
    <source>
        <dbReference type="Proteomes" id="UP000315217"/>
    </source>
</evidence>
<dbReference type="AlphaFoldDB" id="A0A537LBC3"/>
<sequence length="504" mass="53173">MLQTFFQALLEVLKWNALSFMLIGIVVGFWVGLLPGIGGATTLALMLPFVYRMAPVQAFAFLLGMHSVVATTGEITSILFGIPGEATTVATILDGHAMAKKGQAGRALGASLTSSLIGAIVGAAALALAIPVVRPLVLTFGSPEFFMLSIVGIAFIASLSGRGPRGMIRGFLAGCLGLLLAAVGQDPQMGIQRYTLSSLYLWNGLNLVPVLVGFFAIPEIIDLAVRGTAIAADAPMGRLSQVREGVFDALRHIWLTIRCSLIGTYIGIIPGVGGGVAQWIAYAHAVQSAKTPAERDGFGKGDVRGVLGPGAAVNSKEGGALIPTIAFGVPGSTAMAILLGGFFVVGLVPGPDMLTKHLDVTMSMVWTIVLANIITVVVSVVFLNRLARLTNIRGGLLIPFLALLTFLGAYTSSNSLNDIVVTLIFGWFGYLMVRYRWPRAPLVLGLVLGDVAERYLWISVARYGSAWLTRPIVVILILLIVGVIGSSIRQQRMLPKVPGVARAT</sequence>
<feature type="transmembrane region" description="Helical" evidence="1">
    <location>
        <begin position="199"/>
        <end position="217"/>
    </location>
</feature>
<evidence type="ECO:0000313" key="3">
    <source>
        <dbReference type="EMBL" id="TMJ04987.1"/>
    </source>
</evidence>
<feature type="transmembrane region" description="Helical" evidence="1">
    <location>
        <begin position="107"/>
        <end position="130"/>
    </location>
</feature>
<dbReference type="Proteomes" id="UP000318661">
    <property type="component" value="Unassembled WGS sequence"/>
</dbReference>
<feature type="transmembrane region" description="Helical" evidence="1">
    <location>
        <begin position="136"/>
        <end position="159"/>
    </location>
</feature>
<feature type="transmembrane region" description="Helical" evidence="1">
    <location>
        <begin position="15"/>
        <end position="37"/>
    </location>
</feature>
<organism evidence="3 6">
    <name type="scientific">Candidatus Segetimicrobium genomatis</name>
    <dbReference type="NCBI Taxonomy" id="2569760"/>
    <lineage>
        <taxon>Bacteria</taxon>
        <taxon>Bacillati</taxon>
        <taxon>Candidatus Sysuimicrobiota</taxon>
        <taxon>Candidatus Sysuimicrobiia</taxon>
        <taxon>Candidatus Sysuimicrobiales</taxon>
        <taxon>Candidatus Segetimicrobiaceae</taxon>
        <taxon>Candidatus Segetimicrobium</taxon>
    </lineage>
</organism>
<dbReference type="PANTHER" id="PTHR35342">
    <property type="entry name" value="TRICARBOXYLIC TRANSPORT PROTEIN"/>
    <property type="match status" value="1"/>
</dbReference>